<evidence type="ECO:0000256" key="2">
    <source>
        <dbReference type="ARBA" id="ARBA00022723"/>
    </source>
</evidence>
<name>V4PQK5_9CAUL</name>
<accession>V4PQK5</accession>
<dbReference type="Pfam" id="PF01026">
    <property type="entry name" value="TatD_DNase"/>
    <property type="match status" value="1"/>
</dbReference>
<dbReference type="STRING" id="1121022.GCA_000376105_03644"/>
<dbReference type="SUPFAM" id="SSF51556">
    <property type="entry name" value="Metallo-dependent hydrolases"/>
    <property type="match status" value="1"/>
</dbReference>
<evidence type="ECO:0000256" key="3">
    <source>
        <dbReference type="ARBA" id="ARBA00022801"/>
    </source>
</evidence>
<evidence type="ECO:0008006" key="7">
    <source>
        <dbReference type="Google" id="ProtNLM"/>
    </source>
</evidence>
<dbReference type="InterPro" id="IPR001130">
    <property type="entry name" value="TatD-like"/>
</dbReference>
<dbReference type="eggNOG" id="COG0084">
    <property type="taxonomic scope" value="Bacteria"/>
</dbReference>
<dbReference type="GO" id="GO:0016788">
    <property type="term" value="F:hydrolase activity, acting on ester bonds"/>
    <property type="evidence" value="ECO:0007669"/>
    <property type="project" value="InterPro"/>
</dbReference>
<protein>
    <recommendedName>
        <fullName evidence="7">Hydrolase TatD</fullName>
    </recommendedName>
</protein>
<keyword evidence="6" id="KW-1185">Reference proteome</keyword>
<evidence type="ECO:0000313" key="6">
    <source>
        <dbReference type="Proteomes" id="UP000017837"/>
    </source>
</evidence>
<evidence type="ECO:0000256" key="1">
    <source>
        <dbReference type="ARBA" id="ARBA00009275"/>
    </source>
</evidence>
<dbReference type="InterPro" id="IPR049677">
    <property type="entry name" value="QatD"/>
</dbReference>
<dbReference type="InterPro" id="IPR018228">
    <property type="entry name" value="DNase_TatD-rel_CS"/>
</dbReference>
<feature type="binding site" evidence="4">
    <location>
        <position position="7"/>
    </location>
    <ligand>
        <name>a divalent metal cation</name>
        <dbReference type="ChEBI" id="CHEBI:60240"/>
        <label>1</label>
    </ligand>
</feature>
<dbReference type="PANTHER" id="PTHR46317:SF1">
    <property type="entry name" value="HYDROLASE, TATD FAMILY"/>
    <property type="match status" value="1"/>
</dbReference>
<dbReference type="RefSeq" id="WP_018083327.1">
    <property type="nucleotide sequence ID" value="NZ_AQWM01000029.1"/>
</dbReference>
<reference evidence="5 6" key="1">
    <citation type="journal article" date="2014" name="Nature">
        <title>Sequential evolution of bacterial morphology by co-option of a developmental regulator.</title>
        <authorList>
            <person name="Jiang C."/>
            <person name="Brown P.J."/>
            <person name="Ducret A."/>
            <person name="Brun Y.V."/>
        </authorList>
    </citation>
    <scope>NUCLEOTIDE SEQUENCE [LARGE SCALE GENOMIC DNA]</scope>
    <source>
        <strain evidence="5 6">DSM 16100</strain>
    </source>
</reference>
<sequence length="247" mass="27387">MNLVDFHCHLDLFPEFPDLVAECERRKIYTLTVTTTPRAWKRNFDLTQSLKFVRAALGLHPQLVAQHHAELDLFCALLPAAIYVGEIGIDGSREYAPSLPLQRRVFDQILGACAANGGRVMSIHSRGAVTEVLDSIEQNSSGGTAILHWFSGTPRQLERAVELGCCFSVGPKMLQGAKGIDLVGRMPQTRILTETDGPFARDDNGPLYPWAAETAISELAKIWKLDAMETREQICKNLSSLINQKQN</sequence>
<dbReference type="AlphaFoldDB" id="V4PQK5"/>
<dbReference type="CDD" id="cd01310">
    <property type="entry name" value="TatD_DNAse"/>
    <property type="match status" value="1"/>
</dbReference>
<comment type="caution">
    <text evidence="5">The sequence shown here is derived from an EMBL/GenBank/DDBJ whole genome shotgun (WGS) entry which is preliminary data.</text>
</comment>
<organism evidence="5 6">
    <name type="scientific">Asticcacaulis benevestitus DSM 16100 = ATCC BAA-896</name>
    <dbReference type="NCBI Taxonomy" id="1121022"/>
    <lineage>
        <taxon>Bacteria</taxon>
        <taxon>Pseudomonadati</taxon>
        <taxon>Pseudomonadota</taxon>
        <taxon>Alphaproteobacteria</taxon>
        <taxon>Caulobacterales</taxon>
        <taxon>Caulobacteraceae</taxon>
        <taxon>Asticcacaulis</taxon>
    </lineage>
</organism>
<dbReference type="PROSITE" id="PS01091">
    <property type="entry name" value="TATD_3"/>
    <property type="match status" value="1"/>
</dbReference>
<feature type="binding site" evidence="4">
    <location>
        <position position="124"/>
    </location>
    <ligand>
        <name>a divalent metal cation</name>
        <dbReference type="ChEBI" id="CHEBI:60240"/>
        <label>2</label>
    </ligand>
</feature>
<gene>
    <name evidence="5" type="ORF">ABENE_16770</name>
</gene>
<proteinExistence type="inferred from homology"/>
<keyword evidence="2 4" id="KW-0479">Metal-binding</keyword>
<dbReference type="InterPro" id="IPR032466">
    <property type="entry name" value="Metal_Hydrolase"/>
</dbReference>
<dbReference type="Gene3D" id="3.20.20.140">
    <property type="entry name" value="Metal-dependent hydrolases"/>
    <property type="match status" value="1"/>
</dbReference>
<dbReference type="EMBL" id="AWGB01000041">
    <property type="protein sequence ID" value="ESQ87805.1"/>
    <property type="molecule type" value="Genomic_DNA"/>
</dbReference>
<dbReference type="PANTHER" id="PTHR46317">
    <property type="entry name" value="HYDROLASE OF PHP SUPERFAMILY-RELATED PROTEIN"/>
    <property type="match status" value="1"/>
</dbReference>
<comment type="similarity">
    <text evidence="1">Belongs to the metallo-dependent hydrolases superfamily. TatD-type hydrolase family.</text>
</comment>
<feature type="binding site" evidence="4">
    <location>
        <position position="196"/>
    </location>
    <ligand>
        <name>a divalent metal cation</name>
        <dbReference type="ChEBI" id="CHEBI:60240"/>
        <label>1</label>
    </ligand>
</feature>
<evidence type="ECO:0000256" key="4">
    <source>
        <dbReference type="PIRSR" id="PIRSR005902-1"/>
    </source>
</evidence>
<feature type="binding site" evidence="4">
    <location>
        <position position="148"/>
    </location>
    <ligand>
        <name>a divalent metal cation</name>
        <dbReference type="ChEBI" id="CHEBI:60240"/>
        <label>2</label>
    </ligand>
</feature>
<feature type="binding site" evidence="4">
    <location>
        <position position="86"/>
    </location>
    <ligand>
        <name>a divalent metal cation</name>
        <dbReference type="ChEBI" id="CHEBI:60240"/>
        <label>1</label>
    </ligand>
</feature>
<dbReference type="Proteomes" id="UP000017837">
    <property type="component" value="Unassembled WGS sequence"/>
</dbReference>
<feature type="binding site" evidence="4">
    <location>
        <position position="9"/>
    </location>
    <ligand>
        <name>a divalent metal cation</name>
        <dbReference type="ChEBI" id="CHEBI:60240"/>
        <label>1</label>
    </ligand>
</feature>
<dbReference type="PATRIC" id="fig|1121022.4.peg.3410"/>
<dbReference type="NCBIfam" id="NF041926">
    <property type="entry name" value="QatD"/>
    <property type="match status" value="1"/>
</dbReference>
<dbReference type="GO" id="GO:0046872">
    <property type="term" value="F:metal ion binding"/>
    <property type="evidence" value="ECO:0007669"/>
    <property type="project" value="UniProtKB-KW"/>
</dbReference>
<evidence type="ECO:0000313" key="5">
    <source>
        <dbReference type="EMBL" id="ESQ87805.1"/>
    </source>
</evidence>
<dbReference type="PIRSF" id="PIRSF005902">
    <property type="entry name" value="DNase_TatD"/>
    <property type="match status" value="1"/>
</dbReference>
<keyword evidence="3" id="KW-0378">Hydrolase</keyword>